<organism evidence="2 3">
    <name type="scientific">Pseudokineococcus marinus</name>
    <dbReference type="NCBI Taxonomy" id="351215"/>
    <lineage>
        <taxon>Bacteria</taxon>
        <taxon>Bacillati</taxon>
        <taxon>Actinomycetota</taxon>
        <taxon>Actinomycetes</taxon>
        <taxon>Kineosporiales</taxon>
        <taxon>Kineosporiaceae</taxon>
        <taxon>Pseudokineococcus</taxon>
    </lineage>
</organism>
<evidence type="ECO:0000313" key="2">
    <source>
        <dbReference type="EMBL" id="NNH22856.1"/>
    </source>
</evidence>
<dbReference type="AlphaFoldDB" id="A0A849BTK3"/>
<dbReference type="InterPro" id="IPR052935">
    <property type="entry name" value="Mg2+_PAP"/>
</dbReference>
<reference evidence="2 3" key="1">
    <citation type="submission" date="2020-05" db="EMBL/GenBank/DDBJ databases">
        <title>MicrobeNet Type strains.</title>
        <authorList>
            <person name="Nicholson A.C."/>
        </authorList>
    </citation>
    <scope>NUCLEOTIDE SEQUENCE [LARGE SCALE GENOMIC DNA]</scope>
    <source>
        <strain evidence="2 3">JCM 14547</strain>
    </source>
</reference>
<evidence type="ECO:0000259" key="1">
    <source>
        <dbReference type="Pfam" id="PF09949"/>
    </source>
</evidence>
<proteinExistence type="predicted"/>
<dbReference type="Proteomes" id="UP000555552">
    <property type="component" value="Unassembled WGS sequence"/>
</dbReference>
<dbReference type="PANTHER" id="PTHR28208:SF3">
    <property type="entry name" value="PHOSPHATIDATE PHOSPHATASE APP1"/>
    <property type="match status" value="1"/>
</dbReference>
<dbReference type="InterPro" id="IPR019236">
    <property type="entry name" value="APP1_cat"/>
</dbReference>
<gene>
    <name evidence="2" type="ORF">HLB09_07075</name>
</gene>
<comment type="caution">
    <text evidence="2">The sequence shown here is derived from an EMBL/GenBank/DDBJ whole genome shotgun (WGS) entry which is preliminary data.</text>
</comment>
<dbReference type="Pfam" id="PF09949">
    <property type="entry name" value="APP1_cat"/>
    <property type="match status" value="1"/>
</dbReference>
<name>A0A849BTK3_9ACTN</name>
<keyword evidence="3" id="KW-1185">Reference proteome</keyword>
<evidence type="ECO:0000313" key="3">
    <source>
        <dbReference type="Proteomes" id="UP000555552"/>
    </source>
</evidence>
<sequence>SAGARRLGWTPALLSYPGYAGPGGARVLGRVLLAPPGVEPSRRRGLPGWRRFLTLELPEQAVEVHLPGTSVTAVSDGSGLLDAVVDVALPPGPTDVRLRAAGVPGRPDVRGVVHTAPAGPVRGVVCDVDDTVWITGLSRPLVAFWRTVARSSAQRHPVPGVAGLLRALVRDEPHAPVVYLSNGAWNLNGPVVRFLRRHRFPAGPVLMTDWGVTPERWFRDGRQHKRDTLDRLVRELPHVRWVLVGDDGEHDPEIYRDLARRHPDAVEAVAVRQVAPGSRPVVDAEGDVPVVSAPDGRALLEALRPHLGRPRPSSTD</sequence>
<accession>A0A849BTK3</accession>
<dbReference type="RefSeq" id="WP_171202685.1">
    <property type="nucleotide sequence ID" value="NZ_JABEMA010000074.1"/>
</dbReference>
<feature type="domain" description="Phosphatidate phosphatase APP1 catalytic" evidence="1">
    <location>
        <begin position="123"/>
        <end position="273"/>
    </location>
</feature>
<feature type="non-terminal residue" evidence="2">
    <location>
        <position position="1"/>
    </location>
</feature>
<protein>
    <submittedName>
        <fullName evidence="2">DUF2183 domain-containing protein</fullName>
    </submittedName>
</protein>
<dbReference type="EMBL" id="JABEMA010000074">
    <property type="protein sequence ID" value="NNH22856.1"/>
    <property type="molecule type" value="Genomic_DNA"/>
</dbReference>
<dbReference type="GO" id="GO:0008195">
    <property type="term" value="F:phosphatidate phosphatase activity"/>
    <property type="evidence" value="ECO:0007669"/>
    <property type="project" value="InterPro"/>
</dbReference>
<dbReference type="PANTHER" id="PTHR28208">
    <property type="entry name" value="PHOSPHATIDATE PHOSPHATASE APP1"/>
    <property type="match status" value="1"/>
</dbReference>